<feature type="signal peptide" evidence="1">
    <location>
        <begin position="1"/>
        <end position="18"/>
    </location>
</feature>
<dbReference type="EMBL" id="KV426101">
    <property type="protein sequence ID" value="KZV88413.1"/>
    <property type="molecule type" value="Genomic_DNA"/>
</dbReference>
<dbReference type="OrthoDB" id="2527908at2759"/>
<evidence type="ECO:0000313" key="2">
    <source>
        <dbReference type="EMBL" id="KZV88413.1"/>
    </source>
</evidence>
<sequence length="209" mass="22582">MNALGLSFLLFVLGATLAQEEATTSTPLPPFNAHVRNTPRSDRLEVTQCEPVELGWQDLAKDSPTRGPYFLVLYSPRFQPAVVPLGNKNANSWTANLPIGQPYILGMRNGDGLRGGNCDIVYPSRGPDDCALLDFLPNALEFTVNGLSECGNMIVNVTDGTGPYAMTVIPTSSTYREKTVTFVSEIMEYPLDFSPGVSFLGEGLSVTQG</sequence>
<evidence type="ECO:0000256" key="1">
    <source>
        <dbReference type="SAM" id="SignalP"/>
    </source>
</evidence>
<protein>
    <recommendedName>
        <fullName evidence="4">Ubiquitin 3 binding protein But2 C-terminal domain-containing protein</fullName>
    </recommendedName>
</protein>
<dbReference type="Proteomes" id="UP000077266">
    <property type="component" value="Unassembled WGS sequence"/>
</dbReference>
<gene>
    <name evidence="2" type="ORF">EXIGLDRAFT_696796</name>
</gene>
<keyword evidence="3" id="KW-1185">Reference proteome</keyword>
<keyword evidence="1" id="KW-0732">Signal</keyword>
<reference evidence="2 3" key="1">
    <citation type="journal article" date="2016" name="Mol. Biol. Evol.">
        <title>Comparative Genomics of Early-Diverging Mushroom-Forming Fungi Provides Insights into the Origins of Lignocellulose Decay Capabilities.</title>
        <authorList>
            <person name="Nagy L.G."/>
            <person name="Riley R."/>
            <person name="Tritt A."/>
            <person name="Adam C."/>
            <person name="Daum C."/>
            <person name="Floudas D."/>
            <person name="Sun H."/>
            <person name="Yadav J.S."/>
            <person name="Pangilinan J."/>
            <person name="Larsson K.H."/>
            <person name="Matsuura K."/>
            <person name="Barry K."/>
            <person name="Labutti K."/>
            <person name="Kuo R."/>
            <person name="Ohm R.A."/>
            <person name="Bhattacharya S.S."/>
            <person name="Shirouzu T."/>
            <person name="Yoshinaga Y."/>
            <person name="Martin F.M."/>
            <person name="Grigoriev I.V."/>
            <person name="Hibbett D.S."/>
        </authorList>
    </citation>
    <scope>NUCLEOTIDE SEQUENCE [LARGE SCALE GENOMIC DNA]</scope>
    <source>
        <strain evidence="2 3">HHB12029</strain>
    </source>
</reference>
<accession>A0A165F5B8</accession>
<organism evidence="2 3">
    <name type="scientific">Exidia glandulosa HHB12029</name>
    <dbReference type="NCBI Taxonomy" id="1314781"/>
    <lineage>
        <taxon>Eukaryota</taxon>
        <taxon>Fungi</taxon>
        <taxon>Dikarya</taxon>
        <taxon>Basidiomycota</taxon>
        <taxon>Agaricomycotina</taxon>
        <taxon>Agaricomycetes</taxon>
        <taxon>Auriculariales</taxon>
        <taxon>Exidiaceae</taxon>
        <taxon>Exidia</taxon>
    </lineage>
</organism>
<dbReference type="InParanoid" id="A0A165F5B8"/>
<proteinExistence type="predicted"/>
<feature type="chain" id="PRO_5007857562" description="Ubiquitin 3 binding protein But2 C-terminal domain-containing protein" evidence="1">
    <location>
        <begin position="19"/>
        <end position="209"/>
    </location>
</feature>
<dbReference type="AlphaFoldDB" id="A0A165F5B8"/>
<evidence type="ECO:0008006" key="4">
    <source>
        <dbReference type="Google" id="ProtNLM"/>
    </source>
</evidence>
<evidence type="ECO:0000313" key="3">
    <source>
        <dbReference type="Proteomes" id="UP000077266"/>
    </source>
</evidence>
<name>A0A165F5B8_EXIGL</name>